<evidence type="ECO:0000313" key="2">
    <source>
        <dbReference type="EMBL" id="PYE53029.1"/>
    </source>
</evidence>
<dbReference type="EMBL" id="QJSX01000010">
    <property type="protein sequence ID" value="PYE53029.1"/>
    <property type="molecule type" value="Genomic_DNA"/>
</dbReference>
<dbReference type="OrthoDB" id="9811239at2"/>
<dbReference type="InterPro" id="IPR011051">
    <property type="entry name" value="RmlC_Cupin_sf"/>
</dbReference>
<reference evidence="2 3" key="1">
    <citation type="submission" date="2018-06" db="EMBL/GenBank/DDBJ databases">
        <title>Genomic Encyclopedia of Type Strains, Phase IV (KMG-IV): sequencing the most valuable type-strain genomes for metagenomic binning, comparative biology and taxonomic classification.</title>
        <authorList>
            <person name="Goeker M."/>
        </authorList>
    </citation>
    <scope>NUCLEOTIDE SEQUENCE [LARGE SCALE GENOMIC DNA]</scope>
    <source>
        <strain evidence="2 3">DSM 18048</strain>
    </source>
</reference>
<dbReference type="GO" id="GO:0016853">
    <property type="term" value="F:isomerase activity"/>
    <property type="evidence" value="ECO:0007669"/>
    <property type="project" value="UniProtKB-KW"/>
</dbReference>
<dbReference type="InterPro" id="IPR013096">
    <property type="entry name" value="Cupin_2"/>
</dbReference>
<protein>
    <submittedName>
        <fullName evidence="2">Mannose-6-phosphate isomerase-like protein (Cupin superfamily)</fullName>
    </submittedName>
</protein>
<proteinExistence type="predicted"/>
<evidence type="ECO:0000259" key="1">
    <source>
        <dbReference type="Pfam" id="PF07883"/>
    </source>
</evidence>
<name>A0A318S3Q0_9DEIO</name>
<dbReference type="InterPro" id="IPR014710">
    <property type="entry name" value="RmlC-like_jellyroll"/>
</dbReference>
<feature type="domain" description="Cupin type-2" evidence="1">
    <location>
        <begin position="31"/>
        <end position="95"/>
    </location>
</feature>
<dbReference type="Gene3D" id="2.60.120.10">
    <property type="entry name" value="Jelly Rolls"/>
    <property type="match status" value="1"/>
</dbReference>
<keyword evidence="3" id="KW-1185">Reference proteome</keyword>
<evidence type="ECO:0000313" key="3">
    <source>
        <dbReference type="Proteomes" id="UP000248326"/>
    </source>
</evidence>
<comment type="caution">
    <text evidence="2">The sequence shown here is derived from an EMBL/GenBank/DDBJ whole genome shotgun (WGS) entry which is preliminary data.</text>
</comment>
<gene>
    <name evidence="2" type="ORF">DES52_11012</name>
</gene>
<organism evidence="2 3">
    <name type="scientific">Deinococcus yavapaiensis KR-236</name>
    <dbReference type="NCBI Taxonomy" id="694435"/>
    <lineage>
        <taxon>Bacteria</taxon>
        <taxon>Thermotogati</taxon>
        <taxon>Deinococcota</taxon>
        <taxon>Deinococci</taxon>
        <taxon>Deinococcales</taxon>
        <taxon>Deinococcaceae</taxon>
        <taxon>Deinococcus</taxon>
    </lineage>
</organism>
<accession>A0A318S3Q0</accession>
<keyword evidence="2" id="KW-0413">Isomerase</keyword>
<dbReference type="Pfam" id="PF07883">
    <property type="entry name" value="Cupin_2"/>
    <property type="match status" value="1"/>
</dbReference>
<dbReference type="RefSeq" id="WP_110887245.1">
    <property type="nucleotide sequence ID" value="NZ_QJSX01000010.1"/>
</dbReference>
<dbReference type="SUPFAM" id="SSF51182">
    <property type="entry name" value="RmlC-like cupins"/>
    <property type="match status" value="1"/>
</dbReference>
<dbReference type="Proteomes" id="UP000248326">
    <property type="component" value="Unassembled WGS sequence"/>
</dbReference>
<dbReference type="AlphaFoldDB" id="A0A318S3Q0"/>
<sequence>MNPLNTPKVVDKPWGREIWYADQERYAGKVLEVNAGARLSLQYHERKTETLYLLSGRVRLTFGTLGAEPEVFEWTPGQAVHIPANTVHRFEAVENSVLLEVSTPDLTDVVRLSDDYARPERD</sequence>